<dbReference type="GO" id="GO:0016301">
    <property type="term" value="F:kinase activity"/>
    <property type="evidence" value="ECO:0007669"/>
    <property type="project" value="UniProtKB-KW"/>
</dbReference>
<keyword evidence="1" id="KW-0808">Transferase</keyword>
<evidence type="ECO:0000313" key="2">
    <source>
        <dbReference type="Proteomes" id="UP000004038"/>
    </source>
</evidence>
<dbReference type="PATRIC" id="fig|1107881.3.peg.3524"/>
<dbReference type="AlphaFoldDB" id="H0G1X5"/>
<proteinExistence type="predicted"/>
<dbReference type="EMBL" id="AGVV01000033">
    <property type="protein sequence ID" value="EHK76719.1"/>
    <property type="molecule type" value="Genomic_DNA"/>
</dbReference>
<accession>H0G1X5</accession>
<evidence type="ECO:0000313" key="1">
    <source>
        <dbReference type="EMBL" id="EHK76719.1"/>
    </source>
</evidence>
<dbReference type="Proteomes" id="UP000004038">
    <property type="component" value="Unassembled WGS sequence"/>
</dbReference>
<reference evidence="1 2" key="1">
    <citation type="journal article" date="2012" name="J. Bacteriol.">
        <title>Draft Genome Sequence of Sinorhizobium meliloti CCNWSX0020, a Nitrogen-Fixing Symbiont with Copper Tolerance Capability Isolated from Lead-Zinc Mine Tailings.</title>
        <authorList>
            <person name="Li Z."/>
            <person name="Ma Z."/>
            <person name="Hao X."/>
            <person name="Wei G."/>
        </authorList>
    </citation>
    <scope>NUCLEOTIDE SEQUENCE [LARGE SCALE GENOMIC DNA]</scope>
    <source>
        <strain evidence="1 2">CCNWSX0020</strain>
    </source>
</reference>
<protein>
    <submittedName>
        <fullName evidence="1">Two component sensor kinase/response regulator hybrid protein</fullName>
    </submittedName>
</protein>
<keyword evidence="1" id="KW-0418">Kinase</keyword>
<name>H0G1X5_RHIML</name>
<organism evidence="1 2">
    <name type="scientific">Sinorhizobium meliloti CCNWSX0020</name>
    <dbReference type="NCBI Taxonomy" id="1107881"/>
    <lineage>
        <taxon>Bacteria</taxon>
        <taxon>Pseudomonadati</taxon>
        <taxon>Pseudomonadota</taxon>
        <taxon>Alphaproteobacteria</taxon>
        <taxon>Hyphomicrobiales</taxon>
        <taxon>Rhizobiaceae</taxon>
        <taxon>Sinorhizobium/Ensifer group</taxon>
        <taxon>Sinorhizobium</taxon>
    </lineage>
</organism>
<sequence length="41" mass="4499">MIDESTLPGGSRFFSKPYNELSITEAMAHLLSSEHPHSPIA</sequence>
<gene>
    <name evidence="1" type="ORF">SM0020_17327</name>
</gene>